<comment type="caution">
    <text evidence="8">The sequence shown here is derived from an EMBL/GenBank/DDBJ whole genome shotgun (WGS) entry which is preliminary data.</text>
</comment>
<keyword evidence="3 6" id="KW-1133">Transmembrane helix</keyword>
<dbReference type="InterPro" id="IPR052337">
    <property type="entry name" value="SAT4-like"/>
</dbReference>
<accession>A0A9P4V0Z0</accession>
<keyword evidence="4 6" id="KW-0472">Membrane</keyword>
<dbReference type="OrthoDB" id="3529975at2759"/>
<feature type="transmembrane region" description="Helical" evidence="6">
    <location>
        <begin position="32"/>
        <end position="53"/>
    </location>
</feature>
<dbReference type="PANTHER" id="PTHR33048:SF47">
    <property type="entry name" value="INTEGRAL MEMBRANE PROTEIN-RELATED"/>
    <property type="match status" value="1"/>
</dbReference>
<feature type="transmembrane region" description="Helical" evidence="6">
    <location>
        <begin position="165"/>
        <end position="183"/>
    </location>
</feature>
<dbReference type="Proteomes" id="UP000799444">
    <property type="component" value="Unassembled WGS sequence"/>
</dbReference>
<dbReference type="GO" id="GO:0016020">
    <property type="term" value="C:membrane"/>
    <property type="evidence" value="ECO:0007669"/>
    <property type="project" value="UniProtKB-SubCell"/>
</dbReference>
<feature type="transmembrane region" description="Helical" evidence="6">
    <location>
        <begin position="114"/>
        <end position="140"/>
    </location>
</feature>
<keyword evidence="2 6" id="KW-0812">Transmembrane</keyword>
<dbReference type="Pfam" id="PF20684">
    <property type="entry name" value="Fung_rhodopsin"/>
    <property type="match status" value="1"/>
</dbReference>
<dbReference type="InterPro" id="IPR049326">
    <property type="entry name" value="Rhodopsin_dom_fungi"/>
</dbReference>
<feature type="domain" description="Rhodopsin" evidence="7">
    <location>
        <begin position="15"/>
        <end position="257"/>
    </location>
</feature>
<evidence type="ECO:0000313" key="9">
    <source>
        <dbReference type="Proteomes" id="UP000799444"/>
    </source>
</evidence>
<sequence length="277" mass="30411">TAIAFIVVNTVFVVLRCLARYQSTATWGWEDYMVPLALFSNIGMCVCGLIMVYDAGVGQHVLSVCLTDPEKLKTYATLLLPFSLFLNLGIGFSKIAILGLYLRIFIHRRYVYTTYALIVIQVAAMIAALVVSAVLCLPLTHLTFPEDHPNGHCINVPLFWQWGNLPQAITDLVILILPFPTLVNLKLTTRNKIGVIITMMTGSVGLVVSIVRPAISESLMSGGDITYQAAKFGSLSIAESGAYLIATCLPTFRSLFRWFRPAVAYSHGSQSLEKKSS</sequence>
<evidence type="ECO:0000256" key="2">
    <source>
        <dbReference type="ARBA" id="ARBA00022692"/>
    </source>
</evidence>
<comment type="subcellular location">
    <subcellularLocation>
        <location evidence="1">Membrane</location>
        <topology evidence="1">Multi-pass membrane protein</topology>
    </subcellularLocation>
</comment>
<evidence type="ECO:0000256" key="6">
    <source>
        <dbReference type="SAM" id="Phobius"/>
    </source>
</evidence>
<keyword evidence="9" id="KW-1185">Reference proteome</keyword>
<evidence type="ECO:0000259" key="7">
    <source>
        <dbReference type="Pfam" id="PF20684"/>
    </source>
</evidence>
<dbReference type="EMBL" id="ML996131">
    <property type="protein sequence ID" value="KAF2735807.1"/>
    <property type="molecule type" value="Genomic_DNA"/>
</dbReference>
<gene>
    <name evidence="8" type="ORF">EJ04DRAFT_405329</name>
</gene>
<evidence type="ECO:0000256" key="4">
    <source>
        <dbReference type="ARBA" id="ARBA00023136"/>
    </source>
</evidence>
<feature type="transmembrane region" description="Helical" evidence="6">
    <location>
        <begin position="195"/>
        <end position="215"/>
    </location>
</feature>
<feature type="non-terminal residue" evidence="8">
    <location>
        <position position="1"/>
    </location>
</feature>
<dbReference type="PANTHER" id="PTHR33048">
    <property type="entry name" value="PTH11-LIKE INTEGRAL MEMBRANE PROTEIN (AFU_ORTHOLOGUE AFUA_5G11245)"/>
    <property type="match status" value="1"/>
</dbReference>
<dbReference type="AlphaFoldDB" id="A0A9P4V0Z0"/>
<organism evidence="8 9">
    <name type="scientific">Polyplosphaeria fusca</name>
    <dbReference type="NCBI Taxonomy" id="682080"/>
    <lineage>
        <taxon>Eukaryota</taxon>
        <taxon>Fungi</taxon>
        <taxon>Dikarya</taxon>
        <taxon>Ascomycota</taxon>
        <taxon>Pezizomycotina</taxon>
        <taxon>Dothideomycetes</taxon>
        <taxon>Pleosporomycetidae</taxon>
        <taxon>Pleosporales</taxon>
        <taxon>Tetraplosphaeriaceae</taxon>
        <taxon>Polyplosphaeria</taxon>
    </lineage>
</organism>
<evidence type="ECO:0000256" key="5">
    <source>
        <dbReference type="ARBA" id="ARBA00038359"/>
    </source>
</evidence>
<feature type="non-terminal residue" evidence="8">
    <location>
        <position position="277"/>
    </location>
</feature>
<evidence type="ECO:0000313" key="8">
    <source>
        <dbReference type="EMBL" id="KAF2735807.1"/>
    </source>
</evidence>
<evidence type="ECO:0000256" key="1">
    <source>
        <dbReference type="ARBA" id="ARBA00004141"/>
    </source>
</evidence>
<reference evidence="8" key="1">
    <citation type="journal article" date="2020" name="Stud. Mycol.">
        <title>101 Dothideomycetes genomes: a test case for predicting lifestyles and emergence of pathogens.</title>
        <authorList>
            <person name="Haridas S."/>
            <person name="Albert R."/>
            <person name="Binder M."/>
            <person name="Bloem J."/>
            <person name="Labutti K."/>
            <person name="Salamov A."/>
            <person name="Andreopoulos B."/>
            <person name="Baker S."/>
            <person name="Barry K."/>
            <person name="Bills G."/>
            <person name="Bluhm B."/>
            <person name="Cannon C."/>
            <person name="Castanera R."/>
            <person name="Culley D."/>
            <person name="Daum C."/>
            <person name="Ezra D."/>
            <person name="Gonzalez J."/>
            <person name="Henrissat B."/>
            <person name="Kuo A."/>
            <person name="Liang C."/>
            <person name="Lipzen A."/>
            <person name="Lutzoni F."/>
            <person name="Magnuson J."/>
            <person name="Mondo S."/>
            <person name="Nolan M."/>
            <person name="Ohm R."/>
            <person name="Pangilinan J."/>
            <person name="Park H.-J."/>
            <person name="Ramirez L."/>
            <person name="Alfaro M."/>
            <person name="Sun H."/>
            <person name="Tritt A."/>
            <person name="Yoshinaga Y."/>
            <person name="Zwiers L.-H."/>
            <person name="Turgeon B."/>
            <person name="Goodwin S."/>
            <person name="Spatafora J."/>
            <person name="Crous P."/>
            <person name="Grigoriev I."/>
        </authorList>
    </citation>
    <scope>NUCLEOTIDE SEQUENCE</scope>
    <source>
        <strain evidence="8">CBS 125425</strain>
    </source>
</reference>
<proteinExistence type="inferred from homology"/>
<feature type="transmembrane region" description="Helical" evidence="6">
    <location>
        <begin position="78"/>
        <end position="102"/>
    </location>
</feature>
<evidence type="ECO:0000256" key="3">
    <source>
        <dbReference type="ARBA" id="ARBA00022989"/>
    </source>
</evidence>
<protein>
    <recommendedName>
        <fullName evidence="7">Rhodopsin domain-containing protein</fullName>
    </recommendedName>
</protein>
<comment type="similarity">
    <text evidence="5">Belongs to the SAT4 family.</text>
</comment>
<name>A0A9P4V0Z0_9PLEO</name>
<feature type="transmembrane region" description="Helical" evidence="6">
    <location>
        <begin position="235"/>
        <end position="252"/>
    </location>
</feature>